<proteinExistence type="predicted"/>
<comment type="caution">
    <text evidence="2">The sequence shown here is derived from an EMBL/GenBank/DDBJ whole genome shotgun (WGS) entry which is preliminary data.</text>
</comment>
<sequence length="70" mass="6642">MTPNTAARAKKGLAVLALAGAAAALGTVPAAADHHSGLANIPAPVVTAASGDAVSTPMGADDNHANGMEL</sequence>
<feature type="signal peptide" evidence="1">
    <location>
        <begin position="1"/>
        <end position="32"/>
    </location>
</feature>
<reference evidence="3" key="1">
    <citation type="submission" date="2015-07" db="EMBL/GenBank/DDBJ databases">
        <title>Draft genome sequence of Streptomyces sp. CMAA 1322, a bacterium isolated from Caatinga biome, from dry forest semiarid of Brazil.</title>
        <authorList>
            <person name="Santos S.N."/>
            <person name="Gacesa R."/>
            <person name="Taketani R.G."/>
            <person name="Long P.F."/>
            <person name="Melo I.S."/>
        </authorList>
    </citation>
    <scope>NUCLEOTIDE SEQUENCE [LARGE SCALE GENOMIC DNA]</scope>
    <source>
        <strain evidence="3">CMAA 1322</strain>
    </source>
</reference>
<accession>A0A0K9XAT8</accession>
<evidence type="ECO:0000256" key="1">
    <source>
        <dbReference type="SAM" id="SignalP"/>
    </source>
</evidence>
<dbReference type="AlphaFoldDB" id="A0A0K9XAT8"/>
<dbReference type="PATRIC" id="fig|1678637.3.peg.5611"/>
<dbReference type="Proteomes" id="UP000037288">
    <property type="component" value="Unassembled WGS sequence"/>
</dbReference>
<keyword evidence="1" id="KW-0732">Signal</keyword>
<organism evidence="2 3">
    <name type="scientific">Streptomyces caatingaensis</name>
    <dbReference type="NCBI Taxonomy" id="1678637"/>
    <lineage>
        <taxon>Bacteria</taxon>
        <taxon>Bacillati</taxon>
        <taxon>Actinomycetota</taxon>
        <taxon>Actinomycetes</taxon>
        <taxon>Kitasatosporales</taxon>
        <taxon>Streptomycetaceae</taxon>
        <taxon>Streptomyces</taxon>
    </lineage>
</organism>
<evidence type="ECO:0000313" key="2">
    <source>
        <dbReference type="EMBL" id="KNB50196.1"/>
    </source>
</evidence>
<name>A0A0K9XAT8_9ACTN</name>
<evidence type="ECO:0008006" key="4">
    <source>
        <dbReference type="Google" id="ProtNLM"/>
    </source>
</evidence>
<evidence type="ECO:0000313" key="3">
    <source>
        <dbReference type="Proteomes" id="UP000037288"/>
    </source>
</evidence>
<feature type="chain" id="PRO_5005532432" description="Chaplin domain-containing protein" evidence="1">
    <location>
        <begin position="33"/>
        <end position="70"/>
    </location>
</feature>
<gene>
    <name evidence="2" type="ORF">AC230_26285</name>
</gene>
<dbReference type="EMBL" id="LFXA01000017">
    <property type="protein sequence ID" value="KNB50196.1"/>
    <property type="molecule type" value="Genomic_DNA"/>
</dbReference>
<protein>
    <recommendedName>
        <fullName evidence="4">Chaplin domain-containing protein</fullName>
    </recommendedName>
</protein>
<dbReference type="RefSeq" id="WP_049718730.1">
    <property type="nucleotide sequence ID" value="NZ_LFXA01000017.1"/>
</dbReference>
<keyword evidence="3" id="KW-1185">Reference proteome</keyword>